<comment type="similarity">
    <text evidence="2 6">Belongs to the cytochrome c oxidase subunit 3 family.</text>
</comment>
<feature type="domain" description="Heme-copper oxidase subunit III family profile" evidence="8">
    <location>
        <begin position="1"/>
        <end position="216"/>
    </location>
</feature>
<dbReference type="GO" id="GO:0004129">
    <property type="term" value="F:cytochrome-c oxidase activity"/>
    <property type="evidence" value="ECO:0007669"/>
    <property type="project" value="InterPro"/>
</dbReference>
<accession>A0A250JXK6</accession>
<dbReference type="Pfam" id="PF00510">
    <property type="entry name" value="COX3"/>
    <property type="match status" value="1"/>
</dbReference>
<dbReference type="PANTHER" id="PTHR11403:SF6">
    <property type="entry name" value="NITRIC OXIDE REDUCTASE SUBUNIT E"/>
    <property type="match status" value="1"/>
</dbReference>
<gene>
    <name evidence="9" type="ORF">MYMAC_004231</name>
</gene>
<dbReference type="InterPro" id="IPR000298">
    <property type="entry name" value="Cyt_c_oxidase-like_su3"/>
</dbReference>
<feature type="transmembrane region" description="Helical" evidence="7">
    <location>
        <begin position="151"/>
        <end position="177"/>
    </location>
</feature>
<organism evidence="9 10">
    <name type="scientific">Corallococcus macrosporus DSM 14697</name>
    <dbReference type="NCBI Taxonomy" id="1189310"/>
    <lineage>
        <taxon>Bacteria</taxon>
        <taxon>Pseudomonadati</taxon>
        <taxon>Myxococcota</taxon>
        <taxon>Myxococcia</taxon>
        <taxon>Myxococcales</taxon>
        <taxon>Cystobacterineae</taxon>
        <taxon>Myxococcaceae</taxon>
        <taxon>Corallococcus</taxon>
    </lineage>
</organism>
<dbReference type="GO" id="GO:0019646">
    <property type="term" value="P:aerobic electron transport chain"/>
    <property type="evidence" value="ECO:0007669"/>
    <property type="project" value="InterPro"/>
</dbReference>
<dbReference type="InterPro" id="IPR024791">
    <property type="entry name" value="Cyt_c/ubiquinol_Oxase_su3"/>
</dbReference>
<keyword evidence="10" id="KW-1185">Reference proteome</keyword>
<evidence type="ECO:0000313" key="10">
    <source>
        <dbReference type="Proteomes" id="UP000217343"/>
    </source>
</evidence>
<reference evidence="9 10" key="1">
    <citation type="submission" date="2017-06" db="EMBL/GenBank/DDBJ databases">
        <title>Sequencing and comparative analysis of myxobacterial genomes.</title>
        <authorList>
            <person name="Rupp O."/>
            <person name="Goesmann A."/>
            <person name="Sogaard-Andersen L."/>
        </authorList>
    </citation>
    <scope>NUCLEOTIDE SEQUENCE [LARGE SCALE GENOMIC DNA]</scope>
    <source>
        <strain evidence="9 10">DSM 14697</strain>
    </source>
</reference>
<dbReference type="RefSeq" id="WP_095959427.1">
    <property type="nucleotide sequence ID" value="NZ_CP022203.1"/>
</dbReference>
<dbReference type="GO" id="GO:0005886">
    <property type="term" value="C:plasma membrane"/>
    <property type="evidence" value="ECO:0007669"/>
    <property type="project" value="UniProtKB-SubCell"/>
</dbReference>
<name>A0A250JXK6_9BACT</name>
<dbReference type="InterPro" id="IPR013833">
    <property type="entry name" value="Cyt_c_oxidase_su3_a-hlx"/>
</dbReference>
<dbReference type="KEGG" id="mmas:MYMAC_004231"/>
<dbReference type="PANTHER" id="PTHR11403">
    <property type="entry name" value="CYTOCHROME C OXIDASE SUBUNIT III"/>
    <property type="match status" value="1"/>
</dbReference>
<sequence length="216" mass="23316">MPSDGAARPVVAQARHFGDEAARQGAAHMGMWVFLASEVMLFTALFTSYALYRLAYPQVFHQGPHHMDVTLGTLNTYVLVTSSVLVALAIASIRAGRELAAGGLLAGAAVLGVAFLSLKGLEYAHHARDGALPGAHYAYAKFAIPGASLYFTLYWVMTGVHAVHVTVGVGALSVLAFRTLEGRFSAAYHTPLELGGMYWHLVDLVWLFLWPLLYLV</sequence>
<feature type="transmembrane region" description="Helical" evidence="7">
    <location>
        <begin position="99"/>
        <end position="118"/>
    </location>
</feature>
<evidence type="ECO:0000256" key="7">
    <source>
        <dbReference type="SAM" id="Phobius"/>
    </source>
</evidence>
<protein>
    <submittedName>
        <fullName evidence="9">Cytochrome c oxidase subunit III</fullName>
    </submittedName>
</protein>
<evidence type="ECO:0000256" key="1">
    <source>
        <dbReference type="ARBA" id="ARBA00004141"/>
    </source>
</evidence>
<dbReference type="Gene3D" id="1.20.120.80">
    <property type="entry name" value="Cytochrome c oxidase, subunit III, four-helix bundle"/>
    <property type="match status" value="1"/>
</dbReference>
<keyword evidence="4 7" id="KW-1133">Transmembrane helix</keyword>
<evidence type="ECO:0000256" key="6">
    <source>
        <dbReference type="RuleBase" id="RU003376"/>
    </source>
</evidence>
<comment type="subcellular location">
    <subcellularLocation>
        <location evidence="6">Cell membrane</location>
        <topology evidence="6">Multi-pass membrane protein</topology>
    </subcellularLocation>
    <subcellularLocation>
        <location evidence="1">Membrane</location>
        <topology evidence="1">Multi-pass membrane protein</topology>
    </subcellularLocation>
</comment>
<keyword evidence="3 6" id="KW-0812">Transmembrane</keyword>
<dbReference type="EMBL" id="CP022203">
    <property type="protein sequence ID" value="ATB48604.1"/>
    <property type="molecule type" value="Genomic_DNA"/>
</dbReference>
<feature type="transmembrane region" description="Helical" evidence="7">
    <location>
        <begin position="197"/>
        <end position="215"/>
    </location>
</feature>
<dbReference type="SUPFAM" id="SSF81452">
    <property type="entry name" value="Cytochrome c oxidase subunit III-like"/>
    <property type="match status" value="1"/>
</dbReference>
<feature type="transmembrane region" description="Helical" evidence="7">
    <location>
        <begin position="31"/>
        <end position="52"/>
    </location>
</feature>
<evidence type="ECO:0000256" key="2">
    <source>
        <dbReference type="ARBA" id="ARBA00010581"/>
    </source>
</evidence>
<evidence type="ECO:0000256" key="4">
    <source>
        <dbReference type="ARBA" id="ARBA00022989"/>
    </source>
</evidence>
<dbReference type="AlphaFoldDB" id="A0A250JXK6"/>
<evidence type="ECO:0000256" key="5">
    <source>
        <dbReference type="ARBA" id="ARBA00023136"/>
    </source>
</evidence>
<proteinExistence type="inferred from homology"/>
<dbReference type="PROSITE" id="PS50253">
    <property type="entry name" value="COX3"/>
    <property type="match status" value="1"/>
</dbReference>
<evidence type="ECO:0000313" key="9">
    <source>
        <dbReference type="EMBL" id="ATB48604.1"/>
    </source>
</evidence>
<dbReference type="InterPro" id="IPR035973">
    <property type="entry name" value="Cyt_c_oxidase_su3-like_sf"/>
</dbReference>
<evidence type="ECO:0000259" key="8">
    <source>
        <dbReference type="PROSITE" id="PS50253"/>
    </source>
</evidence>
<feature type="transmembrane region" description="Helical" evidence="7">
    <location>
        <begin position="73"/>
        <end position="93"/>
    </location>
</feature>
<dbReference type="OrthoDB" id="9810850at2"/>
<keyword evidence="5 7" id="KW-0472">Membrane</keyword>
<evidence type="ECO:0000256" key="3">
    <source>
        <dbReference type="ARBA" id="ARBA00022692"/>
    </source>
</evidence>
<dbReference type="Proteomes" id="UP000217343">
    <property type="component" value="Chromosome"/>
</dbReference>